<evidence type="ECO:0008006" key="4">
    <source>
        <dbReference type="Google" id="ProtNLM"/>
    </source>
</evidence>
<sequence>MELLDKIGKKATKTYKVTAEKTSKLAKETKLKIAMSMNKSNISDLYEEIGKKVYEKYIREEKIEIKEELLELCAQIDILASEIEEARAEILHLKDRKQCFHCFYEMDIDAHFCPNCGIKQTKEEEIRENQEKQEEDEKKIEENKELVEESKRKETQISGKEKTSKDVEENIELEDDEIV</sequence>
<dbReference type="Proteomes" id="UP000824093">
    <property type="component" value="Unassembled WGS sequence"/>
</dbReference>
<organism evidence="2 3">
    <name type="scientific">Candidatus Merdicola faecigallinarum</name>
    <dbReference type="NCBI Taxonomy" id="2840862"/>
    <lineage>
        <taxon>Bacteria</taxon>
        <taxon>Bacillati</taxon>
        <taxon>Bacillota</taxon>
        <taxon>Clostridia</taxon>
        <taxon>Candidatus Merdicola</taxon>
    </lineage>
</organism>
<feature type="compositionally biased region" description="Basic and acidic residues" evidence="1">
    <location>
        <begin position="124"/>
        <end position="168"/>
    </location>
</feature>
<evidence type="ECO:0000256" key="1">
    <source>
        <dbReference type="SAM" id="MobiDB-lite"/>
    </source>
</evidence>
<feature type="compositionally biased region" description="Acidic residues" evidence="1">
    <location>
        <begin position="169"/>
        <end position="179"/>
    </location>
</feature>
<name>A0A9D1M1G6_9FIRM</name>
<feature type="region of interest" description="Disordered" evidence="1">
    <location>
        <begin position="124"/>
        <end position="179"/>
    </location>
</feature>
<accession>A0A9D1M1G6</accession>
<reference evidence="2" key="1">
    <citation type="submission" date="2020-10" db="EMBL/GenBank/DDBJ databases">
        <authorList>
            <person name="Gilroy R."/>
        </authorList>
    </citation>
    <scope>NUCLEOTIDE SEQUENCE</scope>
    <source>
        <strain evidence="2">CHK195-15760</strain>
    </source>
</reference>
<proteinExistence type="predicted"/>
<evidence type="ECO:0000313" key="3">
    <source>
        <dbReference type="Proteomes" id="UP000824093"/>
    </source>
</evidence>
<reference evidence="2" key="2">
    <citation type="journal article" date="2021" name="PeerJ">
        <title>Extensive microbial diversity within the chicken gut microbiome revealed by metagenomics and culture.</title>
        <authorList>
            <person name="Gilroy R."/>
            <person name="Ravi A."/>
            <person name="Getino M."/>
            <person name="Pursley I."/>
            <person name="Horton D.L."/>
            <person name="Alikhan N.F."/>
            <person name="Baker D."/>
            <person name="Gharbi K."/>
            <person name="Hall N."/>
            <person name="Watson M."/>
            <person name="Adriaenssens E.M."/>
            <person name="Foster-Nyarko E."/>
            <person name="Jarju S."/>
            <person name="Secka A."/>
            <person name="Antonio M."/>
            <person name="Oren A."/>
            <person name="Chaudhuri R.R."/>
            <person name="La Ragione R."/>
            <person name="Hildebrand F."/>
            <person name="Pallen M.J."/>
        </authorList>
    </citation>
    <scope>NUCLEOTIDE SEQUENCE</scope>
    <source>
        <strain evidence="2">CHK195-15760</strain>
    </source>
</reference>
<dbReference type="EMBL" id="DVNH01000044">
    <property type="protein sequence ID" value="HIU52123.1"/>
    <property type="molecule type" value="Genomic_DNA"/>
</dbReference>
<evidence type="ECO:0000313" key="2">
    <source>
        <dbReference type="EMBL" id="HIU52123.1"/>
    </source>
</evidence>
<dbReference type="AlphaFoldDB" id="A0A9D1M1G6"/>
<gene>
    <name evidence="2" type="ORF">IAB70_05875</name>
</gene>
<protein>
    <recommendedName>
        <fullName evidence="4">Zinc ribbon domain-containing protein</fullName>
    </recommendedName>
</protein>
<comment type="caution">
    <text evidence="2">The sequence shown here is derived from an EMBL/GenBank/DDBJ whole genome shotgun (WGS) entry which is preliminary data.</text>
</comment>